<accession>A0A4Y2MR55</accession>
<gene>
    <name evidence="1" type="ORF">AVEN_81432_1</name>
</gene>
<dbReference type="EMBL" id="BGPR01205483">
    <property type="protein sequence ID" value="GBN29039.1"/>
    <property type="molecule type" value="Genomic_DNA"/>
</dbReference>
<keyword evidence="2" id="KW-1185">Reference proteome</keyword>
<sequence>MNWTLPTWVVIYPNTPPPAITFPQGAGKWAVVGKDNLTTHTAISEPHLPSKEGNHLRSALIAVKGKFVDRLARCERTKVLQTCVVDVAYHFPLSYLP</sequence>
<proteinExistence type="predicted"/>
<dbReference type="AlphaFoldDB" id="A0A4Y2MR55"/>
<evidence type="ECO:0000313" key="2">
    <source>
        <dbReference type="Proteomes" id="UP000499080"/>
    </source>
</evidence>
<reference evidence="1 2" key="1">
    <citation type="journal article" date="2019" name="Sci. Rep.">
        <title>Orb-weaving spider Araneus ventricosus genome elucidates the spidroin gene catalogue.</title>
        <authorList>
            <person name="Kono N."/>
            <person name="Nakamura H."/>
            <person name="Ohtoshi R."/>
            <person name="Moran D.A.P."/>
            <person name="Shinohara A."/>
            <person name="Yoshida Y."/>
            <person name="Fujiwara M."/>
            <person name="Mori M."/>
            <person name="Tomita M."/>
            <person name="Arakawa K."/>
        </authorList>
    </citation>
    <scope>NUCLEOTIDE SEQUENCE [LARGE SCALE GENOMIC DNA]</scope>
</reference>
<protein>
    <submittedName>
        <fullName evidence="1">Uncharacterized protein</fullName>
    </submittedName>
</protein>
<name>A0A4Y2MR55_ARAVE</name>
<comment type="caution">
    <text evidence="1">The sequence shown here is derived from an EMBL/GenBank/DDBJ whole genome shotgun (WGS) entry which is preliminary data.</text>
</comment>
<evidence type="ECO:0000313" key="1">
    <source>
        <dbReference type="EMBL" id="GBN29039.1"/>
    </source>
</evidence>
<dbReference type="Proteomes" id="UP000499080">
    <property type="component" value="Unassembled WGS sequence"/>
</dbReference>
<organism evidence="1 2">
    <name type="scientific">Araneus ventricosus</name>
    <name type="common">Orbweaver spider</name>
    <name type="synonym">Epeira ventricosa</name>
    <dbReference type="NCBI Taxonomy" id="182803"/>
    <lineage>
        <taxon>Eukaryota</taxon>
        <taxon>Metazoa</taxon>
        <taxon>Ecdysozoa</taxon>
        <taxon>Arthropoda</taxon>
        <taxon>Chelicerata</taxon>
        <taxon>Arachnida</taxon>
        <taxon>Araneae</taxon>
        <taxon>Araneomorphae</taxon>
        <taxon>Entelegynae</taxon>
        <taxon>Araneoidea</taxon>
        <taxon>Araneidae</taxon>
        <taxon>Araneus</taxon>
    </lineage>
</organism>